<sequence>MESKAETRKKIINFLIKLSKDDKDSQTKHITSSLVSSDNWKNSEVVGLYMPTTIEFDLVALYKIAEEEGKKILIPKCLPNRKMIFAPYVTNELKKSKFGIMEPTNLTEVTPDYILVPGLAWNSDGYRIGFGGGYYDRYLKNFEGKTASVFYDIQSVEFEPESHDIMVQERFTKK</sequence>
<dbReference type="GO" id="GO:0035999">
    <property type="term" value="P:tetrahydrofolate interconversion"/>
    <property type="evidence" value="ECO:0007669"/>
    <property type="project" value="TreeGrafter"/>
</dbReference>
<dbReference type="InterPro" id="IPR002698">
    <property type="entry name" value="FTHF_cligase"/>
</dbReference>
<feature type="binding site" evidence="4">
    <location>
        <begin position="4"/>
        <end position="8"/>
    </location>
    <ligand>
        <name>ATP</name>
        <dbReference type="ChEBI" id="CHEBI:30616"/>
    </ligand>
</feature>
<evidence type="ECO:0000256" key="1">
    <source>
        <dbReference type="ARBA" id="ARBA00010638"/>
    </source>
</evidence>
<feature type="binding site" evidence="4">
    <location>
        <position position="50"/>
    </location>
    <ligand>
        <name>substrate</name>
    </ligand>
</feature>
<comment type="catalytic activity">
    <reaction evidence="5">
        <text>(6S)-5-formyl-5,6,7,8-tetrahydrofolate + ATP = (6R)-5,10-methenyltetrahydrofolate + ADP + phosphate</text>
        <dbReference type="Rhea" id="RHEA:10488"/>
        <dbReference type="ChEBI" id="CHEBI:30616"/>
        <dbReference type="ChEBI" id="CHEBI:43474"/>
        <dbReference type="ChEBI" id="CHEBI:57455"/>
        <dbReference type="ChEBI" id="CHEBI:57457"/>
        <dbReference type="ChEBI" id="CHEBI:456216"/>
        <dbReference type="EC" id="6.3.3.2"/>
    </reaction>
</comment>
<dbReference type="InterPro" id="IPR037171">
    <property type="entry name" value="NagB/RpiA_transferase-like"/>
</dbReference>
<dbReference type="GO" id="GO:0046872">
    <property type="term" value="F:metal ion binding"/>
    <property type="evidence" value="ECO:0007669"/>
    <property type="project" value="UniProtKB-KW"/>
</dbReference>
<dbReference type="STRING" id="1291764.GCA_001311235_02685"/>
<comment type="cofactor">
    <cofactor evidence="5">
        <name>Mg(2+)</name>
        <dbReference type="ChEBI" id="CHEBI:18420"/>
    </cofactor>
</comment>
<dbReference type="InterPro" id="IPR024185">
    <property type="entry name" value="FTHF_cligase-like_sf"/>
</dbReference>
<keyword evidence="5" id="KW-0460">Magnesium</keyword>
<dbReference type="Gene3D" id="3.40.50.10420">
    <property type="entry name" value="NagB/RpiA/CoA transferase-like"/>
    <property type="match status" value="1"/>
</dbReference>
<feature type="binding site" evidence="4">
    <location>
        <begin position="127"/>
        <end position="135"/>
    </location>
    <ligand>
        <name>ATP</name>
        <dbReference type="ChEBI" id="CHEBI:30616"/>
    </ligand>
</feature>
<feature type="binding site" evidence="4">
    <location>
        <position position="55"/>
    </location>
    <ligand>
        <name>substrate</name>
    </ligand>
</feature>
<evidence type="ECO:0000313" key="7">
    <source>
        <dbReference type="Proteomes" id="UP000218181"/>
    </source>
</evidence>
<dbReference type="AlphaFoldDB" id="A0A2A5RLK3"/>
<evidence type="ECO:0000256" key="3">
    <source>
        <dbReference type="ARBA" id="ARBA00022840"/>
    </source>
</evidence>
<dbReference type="OrthoDB" id="9801938at2"/>
<proteinExistence type="inferred from homology"/>
<dbReference type="PIRSF" id="PIRSF006806">
    <property type="entry name" value="FTHF_cligase"/>
    <property type="match status" value="1"/>
</dbReference>
<dbReference type="Proteomes" id="UP000218181">
    <property type="component" value="Unassembled WGS sequence"/>
</dbReference>
<dbReference type="PANTHER" id="PTHR23407">
    <property type="entry name" value="ATPASE INHIBITOR/5-FORMYLTETRAHYDROFOLATE CYCLO-LIGASE"/>
    <property type="match status" value="1"/>
</dbReference>
<dbReference type="GO" id="GO:0005524">
    <property type="term" value="F:ATP binding"/>
    <property type="evidence" value="ECO:0007669"/>
    <property type="project" value="UniProtKB-KW"/>
</dbReference>
<dbReference type="GO" id="GO:0030272">
    <property type="term" value="F:5-formyltetrahydrofolate cyclo-ligase activity"/>
    <property type="evidence" value="ECO:0007669"/>
    <property type="project" value="UniProtKB-EC"/>
</dbReference>
<dbReference type="Pfam" id="PF01812">
    <property type="entry name" value="5-FTHF_cyc-lig"/>
    <property type="match status" value="1"/>
</dbReference>
<reference evidence="6 7" key="1">
    <citation type="submission" date="2014-12" db="EMBL/GenBank/DDBJ databases">
        <title>Draft genome sequences of 10 type strains of Lactococcus.</title>
        <authorList>
            <person name="Sun Z."/>
            <person name="Zhong Z."/>
            <person name="Liu W."/>
            <person name="Zhang W."/>
            <person name="Zhang H."/>
        </authorList>
    </citation>
    <scope>NUCLEOTIDE SEQUENCE [LARGE SCALE GENOMIC DNA]</scope>
    <source>
        <strain evidence="6 7">JCM 16395</strain>
    </source>
</reference>
<evidence type="ECO:0000256" key="4">
    <source>
        <dbReference type="PIRSR" id="PIRSR006806-1"/>
    </source>
</evidence>
<dbReference type="PANTHER" id="PTHR23407:SF1">
    <property type="entry name" value="5-FORMYLTETRAHYDROFOLATE CYCLO-LIGASE"/>
    <property type="match status" value="1"/>
</dbReference>
<dbReference type="NCBIfam" id="TIGR02727">
    <property type="entry name" value="MTHFS_bact"/>
    <property type="match status" value="1"/>
</dbReference>
<dbReference type="EC" id="6.3.3.2" evidence="5"/>
<protein>
    <recommendedName>
        <fullName evidence="5">5-formyltetrahydrofolate cyclo-ligase</fullName>
        <ecNumber evidence="5">6.3.3.2</ecNumber>
    </recommendedName>
</protein>
<evidence type="ECO:0000313" key="6">
    <source>
        <dbReference type="EMBL" id="PCS00150.1"/>
    </source>
</evidence>
<comment type="similarity">
    <text evidence="1 5">Belongs to the 5-formyltetrahydrofolate cyclo-ligase family.</text>
</comment>
<name>A0A2A5RLK3_9LACT</name>
<dbReference type="SUPFAM" id="SSF100950">
    <property type="entry name" value="NagB/RpiA/CoA transferase-like"/>
    <property type="match status" value="1"/>
</dbReference>
<dbReference type="EMBL" id="JXJU01000005">
    <property type="protein sequence ID" value="PCS00150.1"/>
    <property type="molecule type" value="Genomic_DNA"/>
</dbReference>
<keyword evidence="5" id="KW-0479">Metal-binding</keyword>
<gene>
    <name evidence="6" type="ORF">RT41_GL001461</name>
</gene>
<keyword evidence="7" id="KW-1185">Reference proteome</keyword>
<accession>A0A2A5RLK3</accession>
<organism evidence="6 7">
    <name type="scientific">Lactococcus fujiensis JCM 16395</name>
    <dbReference type="NCBI Taxonomy" id="1291764"/>
    <lineage>
        <taxon>Bacteria</taxon>
        <taxon>Bacillati</taxon>
        <taxon>Bacillota</taxon>
        <taxon>Bacilli</taxon>
        <taxon>Lactobacillales</taxon>
        <taxon>Streptococcaceae</taxon>
        <taxon>Lactococcus</taxon>
    </lineage>
</organism>
<keyword evidence="2 4" id="KW-0547">Nucleotide-binding</keyword>
<evidence type="ECO:0000256" key="2">
    <source>
        <dbReference type="ARBA" id="ARBA00022741"/>
    </source>
</evidence>
<dbReference type="RefSeq" id="WP_096817938.1">
    <property type="nucleotide sequence ID" value="NZ_JXJU01000005.1"/>
</dbReference>
<keyword evidence="3 4" id="KW-0067">ATP-binding</keyword>
<keyword evidence="6" id="KW-0436">Ligase</keyword>
<dbReference type="GO" id="GO:0009396">
    <property type="term" value="P:folic acid-containing compound biosynthetic process"/>
    <property type="evidence" value="ECO:0007669"/>
    <property type="project" value="TreeGrafter"/>
</dbReference>
<comment type="caution">
    <text evidence="6">The sequence shown here is derived from an EMBL/GenBank/DDBJ whole genome shotgun (WGS) entry which is preliminary data.</text>
</comment>
<evidence type="ECO:0000256" key="5">
    <source>
        <dbReference type="RuleBase" id="RU361279"/>
    </source>
</evidence>